<accession>A0A9P9FHC9</accession>
<sequence>MPSRSVGKAVTECSSSSGYSTPSDGSMRGRYRLDMSGEVLSQLTNVIWMPPPVNIVIPDMSWLRNQETQIQELDKLLRRPKKPLDRLTAHYDHHRHPLRSARLCDSHRGLDPRLIRHMMLLVARELTQRVDRFRKWRQRASFSDQLIAWLDRMDAATALWMGQHAFKAVFGYNRTTPVTTVESECEACILSVVGGRPQLLADVRASLRARRYRYPRKGRTEPRLRSTIESWIAHFDDNTAKAIRQVSDQISEDIGILNENIKQLKKDRARRHRKADKPPRKQRDRHLRRERKDKALPEPRQSASNRWSDYSSLPGHVSDEEMHILGKLNSPQQKRLSCALAIDNKEGEFDDYSTGSETWDWLNEHMSERGLTLQNRLEAMRNVHPALSEYKPESIVLPPREMAVAPSVASSWITMTAHTEDESRLGAQEKYLDVSEIRWMTQILESESEPEPVWYDATRNRLHSKSTTWSEFAAQHGRNASTSGDEKRFSQNFTLVEAPFATQIDKVKQCSTSSDTNEVDGKAPHPAPLHIIEAFTSGIAGRRAKLKSSSLGWSLGELDSGQVPLSINSDVADSIGPRGLVRTQENDHTISAGTCNPDPITQGWAAVCWSPPTAKFLHRRERAPLSDQQDIDTSNGTLMAPVDYPETYANQSDGPCRDSRDVNWRQAHMTSELWIVRDTQIRQKVAQRIRAELEEKAREIQPDLVEEPWPTANCLLRPVTPKDFAGIADIINKESKQTKTPQVFESVPVGPLEVQKMYDNCHRNLRPFVVAVAPESKFLDRSTWPEGAEYDEKFMEFVQFQQSRESSSDNRVLGFALVTNSRMGLFGLPCHGSRFTGRITVLVDPDQRRKLYGSALLDRILLSVAVYYRSLVDYKWECADPTRVYEDLPTKNHRQYARVYIESLVETGEDIGSAWISNFMEKFEFRQVARFEKSIRTDNPPQRQWLDSVFWEFEARPVTEIVEETP</sequence>
<feature type="compositionally biased region" description="Polar residues" evidence="1">
    <location>
        <begin position="301"/>
        <end position="311"/>
    </location>
</feature>
<dbReference type="SUPFAM" id="SSF55729">
    <property type="entry name" value="Acyl-CoA N-acyltransferases (Nat)"/>
    <property type="match status" value="1"/>
</dbReference>
<proteinExistence type="predicted"/>
<dbReference type="EMBL" id="JAGMUU010000001">
    <property type="protein sequence ID" value="KAH7162287.1"/>
    <property type="molecule type" value="Genomic_DNA"/>
</dbReference>
<dbReference type="OrthoDB" id="2129362at2759"/>
<feature type="compositionally biased region" description="Basic residues" evidence="1">
    <location>
        <begin position="263"/>
        <end position="275"/>
    </location>
</feature>
<reference evidence="2" key="1">
    <citation type="journal article" date="2021" name="Nat. Commun.">
        <title>Genetic determinants of endophytism in the Arabidopsis root mycobiome.</title>
        <authorList>
            <person name="Mesny F."/>
            <person name="Miyauchi S."/>
            <person name="Thiergart T."/>
            <person name="Pickel B."/>
            <person name="Atanasova L."/>
            <person name="Karlsson M."/>
            <person name="Huettel B."/>
            <person name="Barry K.W."/>
            <person name="Haridas S."/>
            <person name="Chen C."/>
            <person name="Bauer D."/>
            <person name="Andreopoulos W."/>
            <person name="Pangilinan J."/>
            <person name="LaButti K."/>
            <person name="Riley R."/>
            <person name="Lipzen A."/>
            <person name="Clum A."/>
            <person name="Drula E."/>
            <person name="Henrissat B."/>
            <person name="Kohler A."/>
            <person name="Grigoriev I.V."/>
            <person name="Martin F.M."/>
            <person name="Hacquard S."/>
        </authorList>
    </citation>
    <scope>NUCLEOTIDE SEQUENCE</scope>
    <source>
        <strain evidence="2">MPI-CAGE-AT-0021</strain>
    </source>
</reference>
<protein>
    <submittedName>
        <fullName evidence="2">Uncharacterized protein</fullName>
    </submittedName>
</protein>
<evidence type="ECO:0000313" key="3">
    <source>
        <dbReference type="Proteomes" id="UP000717696"/>
    </source>
</evidence>
<feature type="compositionally biased region" description="Low complexity" evidence="1">
    <location>
        <begin position="14"/>
        <end position="26"/>
    </location>
</feature>
<gene>
    <name evidence="2" type="ORF">B0J13DRAFT_633227</name>
</gene>
<evidence type="ECO:0000313" key="2">
    <source>
        <dbReference type="EMBL" id="KAH7162287.1"/>
    </source>
</evidence>
<keyword evidence="3" id="KW-1185">Reference proteome</keyword>
<dbReference type="InterPro" id="IPR016181">
    <property type="entry name" value="Acyl_CoA_acyltransferase"/>
</dbReference>
<dbReference type="Proteomes" id="UP000717696">
    <property type="component" value="Unassembled WGS sequence"/>
</dbReference>
<dbReference type="AlphaFoldDB" id="A0A9P9FHC9"/>
<comment type="caution">
    <text evidence="2">The sequence shown here is derived from an EMBL/GenBank/DDBJ whole genome shotgun (WGS) entry which is preliminary data.</text>
</comment>
<feature type="region of interest" description="Disordered" evidence="1">
    <location>
        <begin position="263"/>
        <end position="313"/>
    </location>
</feature>
<dbReference type="Gene3D" id="3.40.630.30">
    <property type="match status" value="1"/>
</dbReference>
<evidence type="ECO:0000256" key="1">
    <source>
        <dbReference type="SAM" id="MobiDB-lite"/>
    </source>
</evidence>
<organism evidence="2 3">
    <name type="scientific">Dactylonectria estremocensis</name>
    <dbReference type="NCBI Taxonomy" id="1079267"/>
    <lineage>
        <taxon>Eukaryota</taxon>
        <taxon>Fungi</taxon>
        <taxon>Dikarya</taxon>
        <taxon>Ascomycota</taxon>
        <taxon>Pezizomycotina</taxon>
        <taxon>Sordariomycetes</taxon>
        <taxon>Hypocreomycetidae</taxon>
        <taxon>Hypocreales</taxon>
        <taxon>Nectriaceae</taxon>
        <taxon>Dactylonectria</taxon>
    </lineage>
</organism>
<feature type="region of interest" description="Disordered" evidence="1">
    <location>
        <begin position="1"/>
        <end position="28"/>
    </location>
</feature>
<name>A0A9P9FHC9_9HYPO</name>